<gene>
    <name evidence="3" type="ORF">ACMD2_00852</name>
</gene>
<dbReference type="AlphaFoldDB" id="A0A199UM69"/>
<reference evidence="3 4" key="1">
    <citation type="journal article" date="2016" name="DNA Res.">
        <title>The draft genome of MD-2 pineapple using hybrid error correction of long reads.</title>
        <authorList>
            <person name="Redwan R.M."/>
            <person name="Saidin A."/>
            <person name="Kumar S.V."/>
        </authorList>
    </citation>
    <scope>NUCLEOTIDE SEQUENCE [LARGE SCALE GENOMIC DNA]</scope>
    <source>
        <strain evidence="4">cv. MD2</strain>
        <tissue evidence="3">Leaf</tissue>
    </source>
</reference>
<evidence type="ECO:0000313" key="3">
    <source>
        <dbReference type="EMBL" id="OAY65834.1"/>
    </source>
</evidence>
<evidence type="ECO:0000256" key="2">
    <source>
        <dbReference type="SAM" id="Phobius"/>
    </source>
</evidence>
<feature type="transmembrane region" description="Helical" evidence="2">
    <location>
        <begin position="130"/>
        <end position="148"/>
    </location>
</feature>
<feature type="region of interest" description="Disordered" evidence="1">
    <location>
        <begin position="1"/>
        <end position="121"/>
    </location>
</feature>
<protein>
    <submittedName>
        <fullName evidence="3">Uncharacterized protein</fullName>
    </submittedName>
</protein>
<evidence type="ECO:0000313" key="4">
    <source>
        <dbReference type="Proteomes" id="UP000092600"/>
    </source>
</evidence>
<evidence type="ECO:0000256" key="1">
    <source>
        <dbReference type="SAM" id="MobiDB-lite"/>
    </source>
</evidence>
<sequence>MNTLATDQRQELQLHPPERRRARRHPAHGGLPPPRAITPRSSIRDPHRRSNVVDEVLSTGDFNRRRPGAAPPHPTRGGGAQEAKARGEARVRRRRRRAAGPDRAAPADQNGSPTQNAAHRFHRRVAHRRAAVALAAAAFAMASGRVSILR</sequence>
<keyword evidence="2" id="KW-1133">Transmembrane helix</keyword>
<keyword evidence="2" id="KW-0812">Transmembrane</keyword>
<feature type="compositionally biased region" description="Basic and acidic residues" evidence="1">
    <location>
        <begin position="8"/>
        <end position="19"/>
    </location>
</feature>
<name>A0A199UM69_ANACO</name>
<keyword evidence="2" id="KW-0472">Membrane</keyword>
<comment type="caution">
    <text evidence="3">The sequence shown here is derived from an EMBL/GenBank/DDBJ whole genome shotgun (WGS) entry which is preliminary data.</text>
</comment>
<proteinExistence type="predicted"/>
<dbReference type="EMBL" id="LSRQ01006666">
    <property type="protein sequence ID" value="OAY65834.1"/>
    <property type="molecule type" value="Genomic_DNA"/>
</dbReference>
<dbReference type="Proteomes" id="UP000092600">
    <property type="component" value="Unassembled WGS sequence"/>
</dbReference>
<accession>A0A199UM69</accession>
<organism evidence="3 4">
    <name type="scientific">Ananas comosus</name>
    <name type="common">Pineapple</name>
    <name type="synonym">Ananas ananas</name>
    <dbReference type="NCBI Taxonomy" id="4615"/>
    <lineage>
        <taxon>Eukaryota</taxon>
        <taxon>Viridiplantae</taxon>
        <taxon>Streptophyta</taxon>
        <taxon>Embryophyta</taxon>
        <taxon>Tracheophyta</taxon>
        <taxon>Spermatophyta</taxon>
        <taxon>Magnoliopsida</taxon>
        <taxon>Liliopsida</taxon>
        <taxon>Poales</taxon>
        <taxon>Bromeliaceae</taxon>
        <taxon>Bromelioideae</taxon>
        <taxon>Ananas</taxon>
    </lineage>
</organism>